<protein>
    <submittedName>
        <fullName evidence="1">Uncharacterized protein</fullName>
    </submittedName>
</protein>
<evidence type="ECO:0000313" key="1">
    <source>
        <dbReference type="EMBL" id="MYM92510.1"/>
    </source>
</evidence>
<sequence length="98" mass="11512">MRVFAAWLIESLDRFINRERQRADEGIELRKYRYRSIFKPSLGASSVLRKPLLLVMIATRECPEQNNWLSVVHSMQFALGNYIQLVQNRKGLQATVFK</sequence>
<dbReference type="AlphaFoldDB" id="A0A845GG73"/>
<proteinExistence type="predicted"/>
<organism evidence="1 2">
    <name type="scientific">Duganella vulcania</name>
    <dbReference type="NCBI Taxonomy" id="2692166"/>
    <lineage>
        <taxon>Bacteria</taxon>
        <taxon>Pseudomonadati</taxon>
        <taxon>Pseudomonadota</taxon>
        <taxon>Betaproteobacteria</taxon>
        <taxon>Burkholderiales</taxon>
        <taxon>Oxalobacteraceae</taxon>
        <taxon>Telluria group</taxon>
        <taxon>Duganella</taxon>
    </lineage>
</organism>
<dbReference type="EMBL" id="WWCX01000001">
    <property type="protein sequence ID" value="MYM92510.1"/>
    <property type="molecule type" value="Genomic_DNA"/>
</dbReference>
<evidence type="ECO:0000313" key="2">
    <source>
        <dbReference type="Proteomes" id="UP000447355"/>
    </source>
</evidence>
<dbReference type="Proteomes" id="UP000447355">
    <property type="component" value="Unassembled WGS sequence"/>
</dbReference>
<accession>A0A845GG73</accession>
<reference evidence="1" key="1">
    <citation type="submission" date="2019-12" db="EMBL/GenBank/DDBJ databases">
        <title>Novel species isolated from a subtropical stream in China.</title>
        <authorList>
            <person name="Lu H."/>
        </authorList>
    </citation>
    <scope>NUCLEOTIDE SEQUENCE [LARGE SCALE GENOMIC DNA]</scope>
    <source>
        <strain evidence="1">FT81W</strain>
    </source>
</reference>
<dbReference type="RefSeq" id="WP_161081775.1">
    <property type="nucleotide sequence ID" value="NZ_WWCX01000001.1"/>
</dbReference>
<comment type="caution">
    <text evidence="1">The sequence shown here is derived from an EMBL/GenBank/DDBJ whole genome shotgun (WGS) entry which is preliminary data.</text>
</comment>
<gene>
    <name evidence="1" type="ORF">GTP90_01390</name>
</gene>
<name>A0A845GG73_9BURK</name>